<name>I3SJM6_LOTJA</name>
<dbReference type="EMBL" id="BT140673">
    <property type="protein sequence ID" value="AFK40468.1"/>
    <property type="molecule type" value="mRNA"/>
</dbReference>
<protein>
    <submittedName>
        <fullName evidence="1">Uncharacterized protein</fullName>
    </submittedName>
</protein>
<evidence type="ECO:0000313" key="1">
    <source>
        <dbReference type="EMBL" id="AFK40468.1"/>
    </source>
</evidence>
<accession>I3SJM6</accession>
<proteinExistence type="evidence at transcript level"/>
<reference evidence="1" key="1">
    <citation type="submission" date="2012-05" db="EMBL/GenBank/DDBJ databases">
        <authorList>
            <person name="Krishnakumar V."/>
            <person name="Cheung F."/>
            <person name="Xiao Y."/>
            <person name="Chan A."/>
            <person name="Moskal W.A."/>
            <person name="Town C.D."/>
        </authorList>
    </citation>
    <scope>NUCLEOTIDE SEQUENCE</scope>
</reference>
<organism evidence="1">
    <name type="scientific">Lotus japonicus</name>
    <name type="common">Lotus corniculatus var. japonicus</name>
    <dbReference type="NCBI Taxonomy" id="34305"/>
    <lineage>
        <taxon>Eukaryota</taxon>
        <taxon>Viridiplantae</taxon>
        <taxon>Streptophyta</taxon>
        <taxon>Embryophyta</taxon>
        <taxon>Tracheophyta</taxon>
        <taxon>Spermatophyta</taxon>
        <taxon>Magnoliopsida</taxon>
        <taxon>eudicotyledons</taxon>
        <taxon>Gunneridae</taxon>
        <taxon>Pentapetalae</taxon>
        <taxon>rosids</taxon>
        <taxon>fabids</taxon>
        <taxon>Fabales</taxon>
        <taxon>Fabaceae</taxon>
        <taxon>Papilionoideae</taxon>
        <taxon>50 kb inversion clade</taxon>
        <taxon>NPAAA clade</taxon>
        <taxon>Hologalegina</taxon>
        <taxon>robinioid clade</taxon>
        <taxon>Loteae</taxon>
        <taxon>Lotus</taxon>
    </lineage>
</organism>
<dbReference type="AlphaFoldDB" id="I3SJM6"/>
<sequence>MAMVKERSPVWTGNRSLWGSWIRLVTERPRKGRRNRGRSCLKRLKKWIGV</sequence>